<dbReference type="Pfam" id="PF01557">
    <property type="entry name" value="FAA_hydrolase"/>
    <property type="match status" value="1"/>
</dbReference>
<dbReference type="InterPro" id="IPR036663">
    <property type="entry name" value="Fumarylacetoacetase_C_sf"/>
</dbReference>
<accession>A0A261VI06</accession>
<keyword evidence="7" id="KW-1185">Reference proteome</keyword>
<dbReference type="EMBL" id="NEVT01000007">
    <property type="protein sequence ID" value="OZI73699.1"/>
    <property type="molecule type" value="Genomic_DNA"/>
</dbReference>
<comment type="similarity">
    <text evidence="2">Belongs to the FAH family.</text>
</comment>
<evidence type="ECO:0000256" key="2">
    <source>
        <dbReference type="ARBA" id="ARBA00010211"/>
    </source>
</evidence>
<evidence type="ECO:0000256" key="4">
    <source>
        <dbReference type="ARBA" id="ARBA00022801"/>
    </source>
</evidence>
<dbReference type="InterPro" id="IPR011234">
    <property type="entry name" value="Fumarylacetoacetase-like_C"/>
</dbReference>
<feature type="domain" description="Fumarylacetoacetase-like C-terminal" evidence="5">
    <location>
        <begin position="96"/>
        <end position="302"/>
    </location>
</feature>
<dbReference type="InterPro" id="IPR051121">
    <property type="entry name" value="FAH"/>
</dbReference>
<comment type="caution">
    <text evidence="6">The sequence shown here is derived from an EMBL/GenBank/DDBJ whole genome shotgun (WGS) entry which is preliminary data.</text>
</comment>
<keyword evidence="3" id="KW-0479">Metal-binding</keyword>
<evidence type="ECO:0000313" key="6">
    <source>
        <dbReference type="EMBL" id="OZI73699.1"/>
    </source>
</evidence>
<keyword evidence="6" id="KW-0456">Lyase</keyword>
<comment type="cofactor">
    <cofactor evidence="1">
        <name>Mg(2+)</name>
        <dbReference type="ChEBI" id="CHEBI:18420"/>
    </cofactor>
</comment>
<dbReference type="GO" id="GO:0046872">
    <property type="term" value="F:metal ion binding"/>
    <property type="evidence" value="ECO:0007669"/>
    <property type="project" value="UniProtKB-KW"/>
</dbReference>
<dbReference type="GO" id="GO:0019752">
    <property type="term" value="P:carboxylic acid metabolic process"/>
    <property type="evidence" value="ECO:0007669"/>
    <property type="project" value="UniProtKB-ARBA"/>
</dbReference>
<dbReference type="FunFam" id="3.90.850.10:FF:000002">
    <property type="entry name" value="2-hydroxyhepta-2,4-diene-1,7-dioate isomerase"/>
    <property type="match status" value="1"/>
</dbReference>
<evidence type="ECO:0000256" key="3">
    <source>
        <dbReference type="ARBA" id="ARBA00022723"/>
    </source>
</evidence>
<keyword evidence="4" id="KW-0378">Hydrolase</keyword>
<dbReference type="GO" id="GO:0016787">
    <property type="term" value="F:hydrolase activity"/>
    <property type="evidence" value="ECO:0007669"/>
    <property type="project" value="UniProtKB-KW"/>
</dbReference>
<name>A0A261VI06_9BORD</name>
<sequence length="303" mass="31895">MKLISYRAGGRLAVGAVRDARVVDLTSWVAALQPDAAARDCLAQAGVEPASHGMLRLLQAGPAALRALRRHVAEQAPAGPGLADVELLAPVPRPGKIVAVGRNYADHAKETGVDPFEQPRIVSKLPSCVCAPGRAVARPAGVAKLDFEAELAVVIGRPARAVAAADALAHVAGYTVLDDLSAREFQFDVAPAQTTFAKSMDGFAPMGPWLVTADEVGDPQALTVRSWLNDELMQDASTADMLFPVAALIAYVSRYMTLEPGDVLATGTPAGIGAFRDPPRYLQPGDRLRMEVARVGVLEHAIA</sequence>
<dbReference type="SUPFAM" id="SSF56529">
    <property type="entry name" value="FAH"/>
    <property type="match status" value="1"/>
</dbReference>
<dbReference type="Gene3D" id="3.90.850.10">
    <property type="entry name" value="Fumarylacetoacetase-like, C-terminal domain"/>
    <property type="match status" value="1"/>
</dbReference>
<organism evidence="6 7">
    <name type="scientific">Bordetella genomosp. 2</name>
    <dbReference type="NCBI Taxonomy" id="1983456"/>
    <lineage>
        <taxon>Bacteria</taxon>
        <taxon>Pseudomonadati</taxon>
        <taxon>Pseudomonadota</taxon>
        <taxon>Betaproteobacteria</taxon>
        <taxon>Burkholderiales</taxon>
        <taxon>Alcaligenaceae</taxon>
        <taxon>Bordetella</taxon>
    </lineage>
</organism>
<dbReference type="PANTHER" id="PTHR42796">
    <property type="entry name" value="FUMARYLACETOACETATE HYDROLASE DOMAIN-CONTAINING PROTEIN 2A-RELATED"/>
    <property type="match status" value="1"/>
</dbReference>
<reference evidence="7" key="1">
    <citation type="submission" date="2017-05" db="EMBL/GenBank/DDBJ databases">
        <title>Complete and WGS of Bordetella genogroups.</title>
        <authorList>
            <person name="Spilker T."/>
            <person name="Lipuma J."/>
        </authorList>
    </citation>
    <scope>NUCLEOTIDE SEQUENCE [LARGE SCALE GENOMIC DNA]</scope>
    <source>
        <strain evidence="7">AU8256</strain>
    </source>
</reference>
<evidence type="ECO:0000259" key="5">
    <source>
        <dbReference type="Pfam" id="PF01557"/>
    </source>
</evidence>
<gene>
    <name evidence="6" type="ORF">CAL24_17775</name>
</gene>
<dbReference type="GO" id="GO:0016829">
    <property type="term" value="F:lyase activity"/>
    <property type="evidence" value="ECO:0007669"/>
    <property type="project" value="UniProtKB-KW"/>
</dbReference>
<proteinExistence type="inferred from homology"/>
<dbReference type="PANTHER" id="PTHR42796:SF4">
    <property type="entry name" value="FUMARYLACETOACETATE HYDROLASE DOMAIN-CONTAINING PROTEIN 2A"/>
    <property type="match status" value="1"/>
</dbReference>
<dbReference type="Proteomes" id="UP000215633">
    <property type="component" value="Unassembled WGS sequence"/>
</dbReference>
<evidence type="ECO:0000313" key="7">
    <source>
        <dbReference type="Proteomes" id="UP000215633"/>
    </source>
</evidence>
<protein>
    <submittedName>
        <fullName evidence="6">Ureidoglycolate lyase</fullName>
    </submittedName>
</protein>
<dbReference type="RefSeq" id="WP_094807425.1">
    <property type="nucleotide sequence ID" value="NZ_NEVT01000007.1"/>
</dbReference>
<dbReference type="GO" id="GO:0016853">
    <property type="term" value="F:isomerase activity"/>
    <property type="evidence" value="ECO:0007669"/>
    <property type="project" value="UniProtKB-ARBA"/>
</dbReference>
<dbReference type="AlphaFoldDB" id="A0A261VI06"/>
<evidence type="ECO:0000256" key="1">
    <source>
        <dbReference type="ARBA" id="ARBA00001946"/>
    </source>
</evidence>